<dbReference type="InterPro" id="IPR006059">
    <property type="entry name" value="SBP"/>
</dbReference>
<sequence>MKGFTKKVALKTAVALTAAAAMVVPMAACGSGTAGGSGKTKITFYSYFKDSQIGEVVKGFEKKNPDIKLDIQYGQDPAQYISTLQTRLAGGKPPTIFNLTMDNRTDVMKSGAAMDLTGEDFLDGIDETNFALFQQDGKTYGMPVSAWVGAFFYNKDILKKAGYDEFPKTWDEFIEMGKKINDSGSTAFLEDFNTQIAGSFTGLLASYYGEQGKTGDLDEDIWNGKSTFAKDWTPVFKKWEDAAKAGVIPQKSVGLSADQVKQEFVSGNLGVMRSGPWDLPDLEKSGINFGVAPFPAYSKEDGQWINGGPDQGFAISAKASDQEKAAAKKFLAYLNSEEGLKAFTTAAGTLSLSSKYTAETPDALKDVVDNYFKKNKFYWVNWPKSPTVMSTEDIAQQQKLVQGQISAKDAAKALDAKWATLK</sequence>
<keyword evidence="6" id="KW-1185">Reference proteome</keyword>
<dbReference type="Pfam" id="PF01547">
    <property type="entry name" value="SBP_bac_1"/>
    <property type="match status" value="1"/>
</dbReference>
<evidence type="ECO:0000256" key="2">
    <source>
        <dbReference type="ARBA" id="ARBA00022448"/>
    </source>
</evidence>
<dbReference type="AlphaFoldDB" id="A0A2M9HIS5"/>
<evidence type="ECO:0000256" key="1">
    <source>
        <dbReference type="ARBA" id="ARBA00008520"/>
    </source>
</evidence>
<gene>
    <name evidence="5" type="ORF">CSQ86_08170</name>
</gene>
<feature type="signal peptide" evidence="4">
    <location>
        <begin position="1"/>
        <end position="27"/>
    </location>
</feature>
<keyword evidence="3 4" id="KW-0732">Signal</keyword>
<dbReference type="PANTHER" id="PTHR43649:SF12">
    <property type="entry name" value="DIACETYLCHITOBIOSE BINDING PROTEIN DASA"/>
    <property type="match status" value="1"/>
</dbReference>
<dbReference type="SUPFAM" id="SSF53850">
    <property type="entry name" value="Periplasmic binding protein-like II"/>
    <property type="match status" value="1"/>
</dbReference>
<evidence type="ECO:0000313" key="5">
    <source>
        <dbReference type="EMBL" id="PJM76681.1"/>
    </source>
</evidence>
<dbReference type="RefSeq" id="WP_100494621.1">
    <property type="nucleotide sequence ID" value="NZ_PEBJ01000004.1"/>
</dbReference>
<proteinExistence type="inferred from homology"/>
<reference evidence="6" key="1">
    <citation type="submission" date="2017-10" db="EMBL/GenBank/DDBJ databases">
        <title>Draft genome sequences of strains TRE 1, TRE 9, TRE H and TRI 7, isolated from tamarins, belonging to four potential novel Bifidobacterium species.</title>
        <authorList>
            <person name="Mattarelli P."/>
            <person name="Modesto M."/>
            <person name="Puglisi E."/>
            <person name="Morelli L."/>
            <person name="Bonetti A."/>
            <person name="Spezio C."/>
            <person name="Sandri C."/>
        </authorList>
    </citation>
    <scope>NUCLEOTIDE SEQUENCE [LARGE SCALE GENOMIC DNA]</scope>
    <source>
        <strain evidence="6">TREH</strain>
    </source>
</reference>
<name>A0A2M9HIS5_9BIFI</name>
<dbReference type="InterPro" id="IPR006061">
    <property type="entry name" value="SBP_1_CS"/>
</dbReference>
<dbReference type="PROSITE" id="PS01037">
    <property type="entry name" value="SBP_BACTERIAL_1"/>
    <property type="match status" value="1"/>
</dbReference>
<dbReference type="OrthoDB" id="2060074at2"/>
<keyword evidence="2" id="KW-0813">Transport</keyword>
<dbReference type="Proteomes" id="UP000229239">
    <property type="component" value="Unassembled WGS sequence"/>
</dbReference>
<comment type="caution">
    <text evidence="5">The sequence shown here is derived from an EMBL/GenBank/DDBJ whole genome shotgun (WGS) entry which is preliminary data.</text>
</comment>
<dbReference type="GO" id="GO:0055085">
    <property type="term" value="P:transmembrane transport"/>
    <property type="evidence" value="ECO:0007669"/>
    <property type="project" value="InterPro"/>
</dbReference>
<accession>A0A2M9HIS5</accession>
<organism evidence="5 6">
    <name type="scientific">Bifidobacterium felsineum</name>
    <dbReference type="NCBI Taxonomy" id="2045440"/>
    <lineage>
        <taxon>Bacteria</taxon>
        <taxon>Bacillati</taxon>
        <taxon>Actinomycetota</taxon>
        <taxon>Actinomycetes</taxon>
        <taxon>Bifidobacteriales</taxon>
        <taxon>Bifidobacteriaceae</taxon>
        <taxon>Bifidobacterium</taxon>
    </lineage>
</organism>
<dbReference type="Gene3D" id="3.40.190.10">
    <property type="entry name" value="Periplasmic binding protein-like II"/>
    <property type="match status" value="2"/>
</dbReference>
<comment type="similarity">
    <text evidence="1">Belongs to the bacterial solute-binding protein 1 family.</text>
</comment>
<dbReference type="EMBL" id="PEBJ01000004">
    <property type="protein sequence ID" value="PJM76681.1"/>
    <property type="molecule type" value="Genomic_DNA"/>
</dbReference>
<dbReference type="PANTHER" id="PTHR43649">
    <property type="entry name" value="ARABINOSE-BINDING PROTEIN-RELATED"/>
    <property type="match status" value="1"/>
</dbReference>
<protein>
    <submittedName>
        <fullName evidence="5">ABC transporter substrate-binding protein</fullName>
    </submittedName>
</protein>
<evidence type="ECO:0000256" key="4">
    <source>
        <dbReference type="SAM" id="SignalP"/>
    </source>
</evidence>
<feature type="chain" id="PRO_5039166349" evidence="4">
    <location>
        <begin position="28"/>
        <end position="422"/>
    </location>
</feature>
<evidence type="ECO:0000313" key="6">
    <source>
        <dbReference type="Proteomes" id="UP000229239"/>
    </source>
</evidence>
<dbReference type="InterPro" id="IPR050490">
    <property type="entry name" value="Bact_solute-bd_prot1"/>
</dbReference>
<evidence type="ECO:0000256" key="3">
    <source>
        <dbReference type="ARBA" id="ARBA00022729"/>
    </source>
</evidence>